<evidence type="ECO:0000313" key="2">
    <source>
        <dbReference type="Proteomes" id="UP000616769"/>
    </source>
</evidence>
<evidence type="ECO:0000313" key="1">
    <source>
        <dbReference type="EMBL" id="KPM10843.1"/>
    </source>
</evidence>
<name>A0A132AIU4_SARSC</name>
<dbReference type="EMBL" id="JXLN01015879">
    <property type="protein sequence ID" value="KPM10843.1"/>
    <property type="molecule type" value="Genomic_DNA"/>
</dbReference>
<gene>
    <name evidence="1" type="ORF">QR98_0094060</name>
</gene>
<proteinExistence type="predicted"/>
<organism evidence="1 2">
    <name type="scientific">Sarcoptes scabiei</name>
    <name type="common">Itch mite</name>
    <name type="synonym">Acarus scabiei</name>
    <dbReference type="NCBI Taxonomy" id="52283"/>
    <lineage>
        <taxon>Eukaryota</taxon>
        <taxon>Metazoa</taxon>
        <taxon>Ecdysozoa</taxon>
        <taxon>Arthropoda</taxon>
        <taxon>Chelicerata</taxon>
        <taxon>Arachnida</taxon>
        <taxon>Acari</taxon>
        <taxon>Acariformes</taxon>
        <taxon>Sarcoptiformes</taxon>
        <taxon>Astigmata</taxon>
        <taxon>Psoroptidia</taxon>
        <taxon>Sarcoptoidea</taxon>
        <taxon>Sarcoptidae</taxon>
        <taxon>Sarcoptinae</taxon>
        <taxon>Sarcoptes</taxon>
    </lineage>
</organism>
<dbReference type="Proteomes" id="UP000616769">
    <property type="component" value="Unassembled WGS sequence"/>
</dbReference>
<comment type="caution">
    <text evidence="1">The sequence shown here is derived from an EMBL/GenBank/DDBJ whole genome shotgun (WGS) entry which is preliminary data.</text>
</comment>
<dbReference type="VEuPathDB" id="VectorBase:SSCA003178"/>
<protein>
    <submittedName>
        <fullName evidence="1">Uncharacterized protein</fullName>
    </submittedName>
</protein>
<accession>A0A132AIU4</accession>
<reference evidence="1 2" key="1">
    <citation type="journal article" date="2015" name="Parasit. Vectors">
        <title>Draft genome of the scabies mite.</title>
        <authorList>
            <person name="Rider S.D.Jr."/>
            <person name="Morgan M.S."/>
            <person name="Arlian L.G."/>
        </authorList>
    </citation>
    <scope>NUCLEOTIDE SEQUENCE [LARGE SCALE GENOMIC DNA]</scope>
    <source>
        <strain evidence="1">Arlian Lab</strain>
    </source>
</reference>
<sequence>MKSLIYCFGLVLDIHSILVPLLHLFLPSVKRFELEARFIRSSSAAFRFKLNLLLGINSLDGISFKVFIRFVFGTVISDQIQ</sequence>
<dbReference type="AlphaFoldDB" id="A0A132AIU4"/>